<dbReference type="InterPro" id="IPR027417">
    <property type="entry name" value="P-loop_NTPase"/>
</dbReference>
<dbReference type="PANTHER" id="PTHR47396:SF1">
    <property type="entry name" value="ATP-DEPENDENT HELICASE IRC3-RELATED"/>
    <property type="match status" value="1"/>
</dbReference>
<dbReference type="InterPro" id="IPR014001">
    <property type="entry name" value="Helicase_ATP-bd"/>
</dbReference>
<evidence type="ECO:0000313" key="1">
    <source>
        <dbReference type="EMBL" id="QCI85614.1"/>
    </source>
</evidence>
<dbReference type="PROSITE" id="PS51194">
    <property type="entry name" value="HELICASE_CTER"/>
    <property type="match status" value="1"/>
</dbReference>
<dbReference type="Pfam" id="PF11907">
    <property type="entry name" value="DUF3427"/>
    <property type="match status" value="1"/>
</dbReference>
<organism evidence="1 2">
    <name type="scientific">Vagococcus zengguangii</name>
    <dbReference type="NCBI Taxonomy" id="2571750"/>
    <lineage>
        <taxon>Bacteria</taxon>
        <taxon>Bacillati</taxon>
        <taxon>Bacillota</taxon>
        <taxon>Bacilli</taxon>
        <taxon>Lactobacillales</taxon>
        <taxon>Enterococcaceae</taxon>
        <taxon>Vagococcus</taxon>
    </lineage>
</organism>
<name>A0A4D7CRX2_9ENTE</name>
<dbReference type="REBASE" id="311249">
    <property type="entry name" value="VspMN17ORF915P"/>
</dbReference>
<dbReference type="SUPFAM" id="SSF56024">
    <property type="entry name" value="Phospholipase D/nuclease"/>
    <property type="match status" value="1"/>
</dbReference>
<dbReference type="PANTHER" id="PTHR47396">
    <property type="entry name" value="TYPE I RESTRICTION ENZYME ECOKI R PROTEIN"/>
    <property type="match status" value="1"/>
</dbReference>
<dbReference type="GO" id="GO:0005524">
    <property type="term" value="F:ATP binding"/>
    <property type="evidence" value="ECO:0007669"/>
    <property type="project" value="InterPro"/>
</dbReference>
<dbReference type="RefSeq" id="WP_136952460.1">
    <property type="nucleotide sequence ID" value="NZ_CP039712.1"/>
</dbReference>
<dbReference type="InterPro" id="IPR021835">
    <property type="entry name" value="DUF3427"/>
</dbReference>
<dbReference type="SMART" id="SM00487">
    <property type="entry name" value="DEXDc"/>
    <property type="match status" value="1"/>
</dbReference>
<dbReference type="EMBL" id="CP039712">
    <property type="protein sequence ID" value="QCI85614.1"/>
    <property type="molecule type" value="Genomic_DNA"/>
</dbReference>
<proteinExistence type="predicted"/>
<dbReference type="SUPFAM" id="SSF52540">
    <property type="entry name" value="P-loop containing nucleoside triphosphate hydrolases"/>
    <property type="match status" value="1"/>
</dbReference>
<dbReference type="Proteomes" id="UP000298615">
    <property type="component" value="Chromosome"/>
</dbReference>
<dbReference type="InterPro" id="IPR001650">
    <property type="entry name" value="Helicase_C-like"/>
</dbReference>
<dbReference type="KEGG" id="vao:FA707_00915"/>
<protein>
    <submittedName>
        <fullName evidence="1">DUF3427 domain-containing protein</fullName>
    </submittedName>
</protein>
<dbReference type="PROSITE" id="PS51192">
    <property type="entry name" value="HELICASE_ATP_BIND_1"/>
    <property type="match status" value="1"/>
</dbReference>
<dbReference type="CDD" id="cd18799">
    <property type="entry name" value="SF2_C_EcoAI-like"/>
    <property type="match status" value="1"/>
</dbReference>
<accession>A0A4D7CRX2</accession>
<dbReference type="GO" id="GO:0003677">
    <property type="term" value="F:DNA binding"/>
    <property type="evidence" value="ECO:0007669"/>
    <property type="project" value="InterPro"/>
</dbReference>
<sequence length="948" mass="109839">MEILERSLKKAFIDKTVPGSAYDPEVIINQPVDKTFLLNTLQNELDNCQDFFFSIAFITKDGLASIKAQLADLHRRGLGGRLLTSTYLSFNQPKVFEDLLNIPNLDVRISNKAGFHAKGYLFSQTTHHSLIVGSSNLTLSALKLNYEWNVKLTSYEHGEIIHQVTHHMEKEWNEASPLSTEWIKQYQMNYEQPVFKSDYHPIELTEEKPAYVVPNKMQRQALDSLEQLRAEGQQKGLIISATGTGKTYLAAFDVLNYKPKKMLFIVHREQILTKAKESFQQIIGGSDSDYGILSGNTREIDANYLFATIQTISKPENYQLFTEDYFDYVLIDEVHKAGAESYLRTLNYFKPNFLLGMTATPERTDNFNIFELFDYNIAYEIRLQDALKENMLCPFHYFGVTDYEKDGMTIHEKIDFNYLIADERVDFLLEKINYYSCSNNQPKGLVFCSSIDEAEELSRRFDERGVPSKFLSGQHSISEREAVISELEAGNLHYIFTVDIFNEGIDIPIVNQVVMLRNTQSSIIFIQQLGRGLRKHPDKDYVTIIDFIGNYQNNYLIPMALSGDMSLNKNNLRKDTYDTHYISGLSAINFEQIAKERISSSIDQVKIDSMTMLRKPYQELKNRLNRIPKLWDFYTQKIVDPVVIATKQKNYYRFLKSMKEDIPVLSELEETYLNFVSDELLVGLRLNELVLINDILDTKKTTYSYDALHQLFMSCEIQHDEQTIASTLNVLSMNFYTGGDKKRFKQATFIDLEGNVTPSFLHVMKNDYFVTHLRDLIRVGIAKYREHIKQLPFTLYQKYRRRDTLRLLNWQEQMVNQNIGGYIYNDADFIIFVTLEKGEDFRGSLVAYEDGFVDSQTIQWFTKAPRTINSPEVRYLQEHGQTANIHFFIKKADDHGSDFYYLGKVKPDVNSMEQVTRATSEGETKSLVKMLLQLEEPVEISLFNFLTK</sequence>
<dbReference type="CDD" id="cd18032">
    <property type="entry name" value="DEXHc_RE_I_III_res"/>
    <property type="match status" value="1"/>
</dbReference>
<dbReference type="InterPro" id="IPR058403">
    <property type="entry name" value="DUF8090"/>
</dbReference>
<dbReference type="GO" id="GO:0005829">
    <property type="term" value="C:cytosol"/>
    <property type="evidence" value="ECO:0007669"/>
    <property type="project" value="TreeGrafter"/>
</dbReference>
<dbReference type="GO" id="GO:0016787">
    <property type="term" value="F:hydrolase activity"/>
    <property type="evidence" value="ECO:0007669"/>
    <property type="project" value="InterPro"/>
</dbReference>
<gene>
    <name evidence="1" type="ORF">FA707_00915</name>
</gene>
<dbReference type="InterPro" id="IPR006935">
    <property type="entry name" value="Helicase/UvrB_N"/>
</dbReference>
<dbReference type="Pfam" id="PF26350">
    <property type="entry name" value="DUF8090"/>
    <property type="match status" value="1"/>
</dbReference>
<evidence type="ECO:0000313" key="2">
    <source>
        <dbReference type="Proteomes" id="UP000298615"/>
    </source>
</evidence>
<dbReference type="AlphaFoldDB" id="A0A4D7CRX2"/>
<reference evidence="1 2" key="1">
    <citation type="submission" date="2019-04" db="EMBL/GenBank/DDBJ databases">
        <title>Vagococcus sp. nov., isolated from faeces of yaks (Bos grunniens).</title>
        <authorList>
            <person name="Ge Y."/>
        </authorList>
    </citation>
    <scope>NUCLEOTIDE SEQUENCE [LARGE SCALE GENOMIC DNA]</scope>
    <source>
        <strain evidence="1 2">MN-17</strain>
    </source>
</reference>
<dbReference type="Gene3D" id="3.30.870.10">
    <property type="entry name" value="Endonuclease Chain A"/>
    <property type="match status" value="1"/>
</dbReference>
<dbReference type="Pfam" id="PF13091">
    <property type="entry name" value="PLDc_2"/>
    <property type="match status" value="1"/>
</dbReference>
<keyword evidence="2" id="KW-1185">Reference proteome</keyword>
<dbReference type="SMART" id="SM00490">
    <property type="entry name" value="HELICc"/>
    <property type="match status" value="1"/>
</dbReference>
<dbReference type="Pfam" id="PF04851">
    <property type="entry name" value="ResIII"/>
    <property type="match status" value="1"/>
</dbReference>
<dbReference type="Gene3D" id="3.40.50.300">
    <property type="entry name" value="P-loop containing nucleotide triphosphate hydrolases"/>
    <property type="match status" value="2"/>
</dbReference>
<dbReference type="CDD" id="cd09204">
    <property type="entry name" value="PLDc_N_DEXD_b2"/>
    <property type="match status" value="1"/>
</dbReference>
<dbReference type="OrthoDB" id="9802848at2"/>
<dbReference type="InterPro" id="IPR025202">
    <property type="entry name" value="PLD-like_dom"/>
</dbReference>
<dbReference type="Pfam" id="PF00271">
    <property type="entry name" value="Helicase_C"/>
    <property type="match status" value="1"/>
</dbReference>
<dbReference type="InterPro" id="IPR050742">
    <property type="entry name" value="Helicase_Restrict-Modif_Enz"/>
</dbReference>